<organism evidence="7 8">
    <name type="scientific">Pseudoalteromonas arctica</name>
    <dbReference type="NCBI Taxonomy" id="394751"/>
    <lineage>
        <taxon>Bacteria</taxon>
        <taxon>Pseudomonadati</taxon>
        <taxon>Pseudomonadota</taxon>
        <taxon>Gammaproteobacteria</taxon>
        <taxon>Alteromonadales</taxon>
        <taxon>Pseudoalteromonadaceae</taxon>
        <taxon>Pseudoalteromonas</taxon>
    </lineage>
</organism>
<comment type="caution">
    <text evidence="7">The sequence shown here is derived from an EMBL/GenBank/DDBJ whole genome shotgun (WGS) entry which is preliminary data.</text>
</comment>
<keyword evidence="6" id="KW-1133">Transmembrane helix</keyword>
<evidence type="ECO:0000256" key="4">
    <source>
        <dbReference type="ARBA" id="ARBA00022679"/>
    </source>
</evidence>
<dbReference type="RefSeq" id="WP_170071639.1">
    <property type="nucleotide sequence ID" value="NZ_JABBCX010000003.1"/>
</dbReference>
<evidence type="ECO:0000256" key="3">
    <source>
        <dbReference type="ARBA" id="ARBA00022676"/>
    </source>
</evidence>
<keyword evidence="5 6" id="KW-0472">Membrane</keyword>
<name>A0A7X9YF95_9GAMM</name>
<keyword evidence="4 7" id="KW-0808">Transferase</keyword>
<evidence type="ECO:0000313" key="8">
    <source>
        <dbReference type="Proteomes" id="UP000519126"/>
    </source>
</evidence>
<dbReference type="GO" id="GO:0008417">
    <property type="term" value="F:fucosyltransferase activity"/>
    <property type="evidence" value="ECO:0007669"/>
    <property type="project" value="InterPro"/>
</dbReference>
<protein>
    <submittedName>
        <fullName evidence="7">TDP-N-acetylfucosamine:lipid II N-acetylfucosaminyltransferase</fullName>
        <ecNumber evidence="7">2.4.1.325</ecNumber>
    </submittedName>
</protein>
<evidence type="ECO:0000256" key="1">
    <source>
        <dbReference type="ARBA" id="ARBA00022475"/>
    </source>
</evidence>
<dbReference type="GO" id="GO:0102031">
    <property type="term" value="F:4-acetamido-4,6-dideoxy-D-galactose transferase activity"/>
    <property type="evidence" value="ECO:0007669"/>
    <property type="project" value="UniProtKB-EC"/>
</dbReference>
<gene>
    <name evidence="7" type="ORF">HHL01_07985</name>
</gene>
<accession>A0A7X9YF95</accession>
<dbReference type="EMBL" id="JABBCX010000003">
    <property type="protein sequence ID" value="NMF48120.1"/>
    <property type="molecule type" value="Genomic_DNA"/>
</dbReference>
<dbReference type="EC" id="2.4.1.325" evidence="7"/>
<dbReference type="AlphaFoldDB" id="A0A7X9YF95"/>
<feature type="transmembrane region" description="Helical" evidence="6">
    <location>
        <begin position="71"/>
        <end position="92"/>
    </location>
</feature>
<proteinExistence type="predicted"/>
<evidence type="ECO:0000256" key="2">
    <source>
        <dbReference type="ARBA" id="ARBA00022519"/>
    </source>
</evidence>
<reference evidence="7 8" key="1">
    <citation type="submission" date="2020-04" db="EMBL/GenBank/DDBJ databases">
        <title>Genome Sequencing and Assembley of Pseudoalteromonas artica.</title>
        <authorList>
            <person name="Akerly B."/>
            <person name="Cook G."/>
        </authorList>
    </citation>
    <scope>NUCLEOTIDE SEQUENCE [LARGE SCALE GENOMIC DNA]</scope>
    <source>
        <strain evidence="7 8">NEC-BIFX-0059</strain>
    </source>
</reference>
<keyword evidence="3 7" id="KW-0328">Glycosyltransferase</keyword>
<keyword evidence="1" id="KW-1003">Cell membrane</keyword>
<evidence type="ECO:0000256" key="6">
    <source>
        <dbReference type="SAM" id="Phobius"/>
    </source>
</evidence>
<dbReference type="Pfam" id="PF07429">
    <property type="entry name" value="Glyco_transf_56"/>
    <property type="match status" value="1"/>
</dbReference>
<evidence type="ECO:0000313" key="7">
    <source>
        <dbReference type="EMBL" id="NMF48120.1"/>
    </source>
</evidence>
<dbReference type="InterPro" id="IPR009993">
    <property type="entry name" value="WecF"/>
</dbReference>
<sequence length="342" mass="39872">MKSILHICTLDKFIPDFISFSRKHLSSYEQLYITYNTYKKYPYDLKDDAKHIDNKFFRYLKINYELYKKDVVLIHGLFDPYLMLLLFIQPWLLKKCRWLVWGGDVYHLHKLYEGKHSLKKYIREFVIKHMGYIVTSIDGDYEAVKNLYHAQGKRIDLFAYPAALFQELTPEKNESKSIKIMVGNSADSSNNHAEVFHYLAQKKLSNVEIIVPLSYGVQSYKESTIKLGFKLFGDSFKPLTNFINYDDYLKILSSLDIIIFNHDRQQAMSTARVALGMGKKVCMKQGLSSSAHFDKLGIKTFKLSDLELTPYFSESSKNIEVIKTVYSVEQLINNLDILYSNS</sequence>
<evidence type="ECO:0000256" key="5">
    <source>
        <dbReference type="ARBA" id="ARBA00023136"/>
    </source>
</evidence>
<keyword evidence="6" id="KW-0812">Transmembrane</keyword>
<keyword evidence="2" id="KW-0997">Cell inner membrane</keyword>
<dbReference type="GO" id="GO:0009246">
    <property type="term" value="P:enterobacterial common antigen biosynthetic process"/>
    <property type="evidence" value="ECO:0007669"/>
    <property type="project" value="InterPro"/>
</dbReference>
<dbReference type="Proteomes" id="UP000519126">
    <property type="component" value="Unassembled WGS sequence"/>
</dbReference>